<evidence type="ECO:0000256" key="1">
    <source>
        <dbReference type="ARBA" id="ARBA00004186"/>
    </source>
</evidence>
<feature type="coiled-coil region" evidence="8">
    <location>
        <begin position="30"/>
        <end position="180"/>
    </location>
</feature>
<keyword evidence="4" id="KW-0963">Cytoplasm</keyword>
<comment type="caution">
    <text evidence="11">The sequence shown here is derived from an EMBL/GenBank/DDBJ whole genome shotgun (WGS) entry which is preliminary data.</text>
</comment>
<sequence>MNKGDQPTFENKDEEVLYWRSLATQYFDDIDRIQKESDEFISESQQLEREYEATIEQNEKKIKELTLANNRAYNEIETIRVKLDQSNKHTVSLQTQIENLSKEKTDMARYIRELEQKNDDLERSRRIVEESISGIEAAFHNAIERNAILESEIDEKEGLKEKLQRLADETRDLKQELLVKERCQENERPVNGYKPVSIVDSNRLKEIETQTTPIKKDQLPYQAPITPASRVMALNIVSDLIRKVGGLERRLEKSRFDYRDIGSNDLRSRHSAKNSPAPSIQGLSK</sequence>
<evidence type="ECO:0000259" key="10">
    <source>
        <dbReference type="Pfam" id="PF04880"/>
    </source>
</evidence>
<dbReference type="GO" id="GO:0008017">
    <property type="term" value="F:microtubule binding"/>
    <property type="evidence" value="ECO:0007669"/>
    <property type="project" value="InterPro"/>
</dbReference>
<reference evidence="11" key="1">
    <citation type="journal article" date="2023" name="G3 (Bethesda)">
        <title>Whole genome assemblies of Zophobas morio and Tenebrio molitor.</title>
        <authorList>
            <person name="Kaur S."/>
            <person name="Stinson S.A."/>
            <person name="diCenzo G.C."/>
        </authorList>
    </citation>
    <scope>NUCLEOTIDE SEQUENCE</scope>
    <source>
        <strain evidence="11">QUZm001</strain>
    </source>
</reference>
<evidence type="ECO:0000313" key="12">
    <source>
        <dbReference type="Proteomes" id="UP001168821"/>
    </source>
</evidence>
<gene>
    <name evidence="11" type="ORF">Zmor_023199</name>
</gene>
<dbReference type="GO" id="GO:0005871">
    <property type="term" value="C:kinesin complex"/>
    <property type="evidence" value="ECO:0007669"/>
    <property type="project" value="TreeGrafter"/>
</dbReference>
<evidence type="ECO:0000256" key="2">
    <source>
        <dbReference type="ARBA" id="ARBA00004300"/>
    </source>
</evidence>
<evidence type="ECO:0000256" key="7">
    <source>
        <dbReference type="ARBA" id="ARBA00023212"/>
    </source>
</evidence>
<dbReference type="GO" id="GO:0000132">
    <property type="term" value="P:establishment of mitotic spindle orientation"/>
    <property type="evidence" value="ECO:0007669"/>
    <property type="project" value="TreeGrafter"/>
</dbReference>
<proteinExistence type="inferred from homology"/>
<dbReference type="GO" id="GO:0007100">
    <property type="term" value="P:mitotic centrosome separation"/>
    <property type="evidence" value="ECO:0007669"/>
    <property type="project" value="TreeGrafter"/>
</dbReference>
<dbReference type="GO" id="GO:0007020">
    <property type="term" value="P:microtubule nucleation"/>
    <property type="evidence" value="ECO:0007669"/>
    <property type="project" value="TreeGrafter"/>
</dbReference>
<keyword evidence="5" id="KW-0493">Microtubule</keyword>
<dbReference type="InterPro" id="IPR006964">
    <property type="entry name" value="NUDE_dom"/>
</dbReference>
<dbReference type="EMBL" id="JALNTZ010000007">
    <property type="protein sequence ID" value="KAJ3645554.1"/>
    <property type="molecule type" value="Genomic_DNA"/>
</dbReference>
<keyword evidence="12" id="KW-1185">Reference proteome</keyword>
<keyword evidence="6 8" id="KW-0175">Coiled coil</keyword>
<evidence type="ECO:0000256" key="3">
    <source>
        <dbReference type="ARBA" id="ARBA00007429"/>
    </source>
</evidence>
<dbReference type="GO" id="GO:0007059">
    <property type="term" value="P:chromosome segregation"/>
    <property type="evidence" value="ECO:0007669"/>
    <property type="project" value="TreeGrafter"/>
</dbReference>
<dbReference type="GO" id="GO:0047496">
    <property type="term" value="P:vesicle transport along microtubule"/>
    <property type="evidence" value="ECO:0007669"/>
    <property type="project" value="TreeGrafter"/>
</dbReference>
<comment type="similarity">
    <text evidence="3">Belongs to the nudE family.</text>
</comment>
<name>A0AA38I2R6_9CUCU</name>
<dbReference type="GO" id="GO:0005874">
    <property type="term" value="C:microtubule"/>
    <property type="evidence" value="ECO:0007669"/>
    <property type="project" value="UniProtKB-KW"/>
</dbReference>
<protein>
    <recommendedName>
        <fullName evidence="10">NUDE domain-containing protein</fullName>
    </recommendedName>
</protein>
<evidence type="ECO:0000256" key="4">
    <source>
        <dbReference type="ARBA" id="ARBA00022490"/>
    </source>
</evidence>
<evidence type="ECO:0000313" key="11">
    <source>
        <dbReference type="EMBL" id="KAJ3645554.1"/>
    </source>
</evidence>
<keyword evidence="7" id="KW-0206">Cytoskeleton</keyword>
<evidence type="ECO:0000256" key="5">
    <source>
        <dbReference type="ARBA" id="ARBA00022701"/>
    </source>
</evidence>
<dbReference type="Pfam" id="PF04880">
    <property type="entry name" value="NUDE_C"/>
    <property type="match status" value="1"/>
</dbReference>
<dbReference type="PANTHER" id="PTHR10921">
    <property type="entry name" value="NUCLEAR DISTRIBUTION PROTEIN NUDE HOMOLOG 1"/>
    <property type="match status" value="1"/>
</dbReference>
<feature type="compositionally biased region" description="Polar residues" evidence="9">
    <location>
        <begin position="273"/>
        <end position="285"/>
    </location>
</feature>
<dbReference type="GO" id="GO:0016477">
    <property type="term" value="P:cell migration"/>
    <property type="evidence" value="ECO:0007669"/>
    <property type="project" value="TreeGrafter"/>
</dbReference>
<dbReference type="GO" id="GO:0051642">
    <property type="term" value="P:centrosome localization"/>
    <property type="evidence" value="ECO:0007669"/>
    <property type="project" value="TreeGrafter"/>
</dbReference>
<accession>A0AA38I2R6</accession>
<dbReference type="AlphaFoldDB" id="A0AA38I2R6"/>
<dbReference type="Proteomes" id="UP001168821">
    <property type="component" value="Unassembled WGS sequence"/>
</dbReference>
<dbReference type="GO" id="GO:0005813">
    <property type="term" value="C:centrosome"/>
    <property type="evidence" value="ECO:0007669"/>
    <property type="project" value="UniProtKB-SubCell"/>
</dbReference>
<evidence type="ECO:0000256" key="9">
    <source>
        <dbReference type="SAM" id="MobiDB-lite"/>
    </source>
</evidence>
<dbReference type="GO" id="GO:0000776">
    <property type="term" value="C:kinetochore"/>
    <property type="evidence" value="ECO:0007669"/>
    <property type="project" value="TreeGrafter"/>
</dbReference>
<dbReference type="Gene3D" id="6.10.250.1080">
    <property type="match status" value="1"/>
</dbReference>
<dbReference type="InterPro" id="IPR033494">
    <property type="entry name" value="NUDE"/>
</dbReference>
<organism evidence="11 12">
    <name type="scientific">Zophobas morio</name>
    <dbReference type="NCBI Taxonomy" id="2755281"/>
    <lineage>
        <taxon>Eukaryota</taxon>
        <taxon>Metazoa</taxon>
        <taxon>Ecdysozoa</taxon>
        <taxon>Arthropoda</taxon>
        <taxon>Hexapoda</taxon>
        <taxon>Insecta</taxon>
        <taxon>Pterygota</taxon>
        <taxon>Neoptera</taxon>
        <taxon>Endopterygota</taxon>
        <taxon>Coleoptera</taxon>
        <taxon>Polyphaga</taxon>
        <taxon>Cucujiformia</taxon>
        <taxon>Tenebrionidae</taxon>
        <taxon>Zophobas</taxon>
    </lineage>
</organism>
<dbReference type="PANTHER" id="PTHR10921:SF1">
    <property type="entry name" value="NUCLEAR DISTRIBUTION PROTEIN NUDE HOMOLOG"/>
    <property type="match status" value="1"/>
</dbReference>
<feature type="region of interest" description="Disordered" evidence="9">
    <location>
        <begin position="262"/>
        <end position="285"/>
    </location>
</feature>
<dbReference type="GO" id="GO:0005819">
    <property type="term" value="C:spindle"/>
    <property type="evidence" value="ECO:0007669"/>
    <property type="project" value="UniProtKB-SubCell"/>
</dbReference>
<comment type="subcellular location">
    <subcellularLocation>
        <location evidence="2">Cytoplasm</location>
        <location evidence="2">Cytoskeleton</location>
        <location evidence="2">Microtubule organizing center</location>
        <location evidence="2">Centrosome</location>
    </subcellularLocation>
    <subcellularLocation>
        <location evidence="1">Cytoplasm</location>
        <location evidence="1">Cytoskeleton</location>
        <location evidence="1">Spindle</location>
    </subcellularLocation>
</comment>
<evidence type="ECO:0000256" key="8">
    <source>
        <dbReference type="SAM" id="Coils"/>
    </source>
</evidence>
<evidence type="ECO:0000256" key="6">
    <source>
        <dbReference type="ARBA" id="ARBA00023054"/>
    </source>
</evidence>
<feature type="domain" description="NUDE" evidence="10">
    <location>
        <begin position="135"/>
        <end position="213"/>
    </location>
</feature>